<dbReference type="SMART" id="SM00408">
    <property type="entry name" value="IGc2"/>
    <property type="match status" value="1"/>
</dbReference>
<dbReference type="InterPro" id="IPR013783">
    <property type="entry name" value="Ig-like_fold"/>
</dbReference>
<dbReference type="InterPro" id="IPR036179">
    <property type="entry name" value="Ig-like_dom_sf"/>
</dbReference>
<feature type="domain" description="Fibronectin type-III" evidence="5">
    <location>
        <begin position="889"/>
        <end position="982"/>
    </location>
</feature>
<dbReference type="InterPro" id="IPR013098">
    <property type="entry name" value="Ig_I-set"/>
</dbReference>
<sequence>MDLNYCTSTLEIMNFEERDIGDYSIQVNNQENSATAHVTLNVLPTIDFSKEVKNKDIVEVYAGKDLHFQVKLGGHPTPRFEGMLNGENLKTLASVDDYEELVVVRLQNLGVKHNGTISIKATNDAGSTIKKFDLKVVDVPPPPRNLKADNIQENYVELSWTPSVSSPDAPIDHYIVERKTAETSRWRNCGKLRTAPDASKCHITIEDLFSDELYTFRVFAVNDVGKSEPSNAIDVMTPASEDEDEISLSISEALDIIPKRPDKPSVKADESKVEISWSAVEGVQMYGVERRKADDNLWLEIATTDRNNFSDRSVFESAKFVYRITSKAYHHTSRPSDESIPVFIVAKNKSLNERPSTPDSEDISTSTTLTGGTSSQSQSQSIADSGIGDPIKSPPPIKEEPAAEAEAAGESVKKPVKKVMKKKVVKKATTDSDNTKTDETDSKNLQAPKEINNLIKEEEAAPQTLLELNEKRQPKKDITEDVTERSSVKTVEEKEEGVRKQQKDSTNIVDLEADKEKAKKVEETKVAEKTVDQVKTKLSGETEQSEPKLKTESKESEEEAKKKLKTEEKSKLELEKDVEKSEIKKEKDKLELEIEKKAEAESKTKELEAKKKSEEEAKIQAENDKKEKEQTAKLRKEEAKKLKAAQKAEEEAKAKEEEDKKKQAEKDVKAAAEAGKNKISIIDPSETEMIVEYGTSLNLTTKWTGNVLKCNWLQDGRDISKTFFTNEKLQSNLHIDSADETSAGTYICNVSNETTKGSKTFKVIVIDKPKIEFIETVVISKPAENVKLIANVTGMPKPSLIWSKENKELKTDKTITLLEKNGEAILTIKKVSQEHGGIYKLEAKNSHGKAVENVTLKIQGLIEIVYVDRDKSVSQQKTALCRYCAPPKPEGPVTVSEIDDSSCILSWNPPLSDGGSPLLGYTIEKRDIKRNTWSFAARTTTPTCRIPSLIEGTAYHFRIAAENKFGSGETIQTSDPVEIVADKVVKKQKDKEGGF</sequence>
<dbReference type="Pfam" id="PF07679">
    <property type="entry name" value="I-set"/>
    <property type="match status" value="2"/>
</dbReference>
<proteinExistence type="predicted"/>
<feature type="domain" description="Ig-like" evidence="4">
    <location>
        <begin position="684"/>
        <end position="765"/>
    </location>
</feature>
<evidence type="ECO:0000256" key="1">
    <source>
        <dbReference type="ARBA" id="ARBA00022737"/>
    </source>
</evidence>
<accession>A0A914QRT3</accession>
<dbReference type="Pfam" id="PF00041">
    <property type="entry name" value="fn3"/>
    <property type="match status" value="2"/>
</dbReference>
<dbReference type="InterPro" id="IPR003598">
    <property type="entry name" value="Ig_sub2"/>
</dbReference>
<dbReference type="FunFam" id="2.60.40.10:FF:000003">
    <property type="entry name" value="Titin isoform E"/>
    <property type="match status" value="1"/>
</dbReference>
<dbReference type="PRINTS" id="PR00014">
    <property type="entry name" value="FNTYPEIII"/>
</dbReference>
<feature type="compositionally biased region" description="Basic and acidic residues" evidence="3">
    <location>
        <begin position="468"/>
        <end position="503"/>
    </location>
</feature>
<feature type="region of interest" description="Disordered" evidence="3">
    <location>
        <begin position="351"/>
        <end position="669"/>
    </location>
</feature>
<dbReference type="InterPro" id="IPR036116">
    <property type="entry name" value="FN3_sf"/>
</dbReference>
<dbReference type="FunFam" id="2.60.40.10:FF:000031">
    <property type="entry name" value="Myosin-binding protein C, slow type"/>
    <property type="match status" value="1"/>
</dbReference>
<dbReference type="AlphaFoldDB" id="A0A914QRT3"/>
<evidence type="ECO:0000259" key="4">
    <source>
        <dbReference type="PROSITE" id="PS50835"/>
    </source>
</evidence>
<feature type="compositionally biased region" description="Basic residues" evidence="3">
    <location>
        <begin position="414"/>
        <end position="426"/>
    </location>
</feature>
<name>A0A914QRT3_9BILA</name>
<evidence type="ECO:0000313" key="6">
    <source>
        <dbReference type="Proteomes" id="UP000887578"/>
    </source>
</evidence>
<reference evidence="7" key="1">
    <citation type="submission" date="2022-11" db="UniProtKB">
        <authorList>
            <consortium name="WormBaseParasite"/>
        </authorList>
    </citation>
    <scope>IDENTIFICATION</scope>
</reference>
<dbReference type="SMART" id="SM00060">
    <property type="entry name" value="FN3"/>
    <property type="match status" value="2"/>
</dbReference>
<dbReference type="CDD" id="cd00096">
    <property type="entry name" value="Ig"/>
    <property type="match status" value="1"/>
</dbReference>
<evidence type="ECO:0000259" key="5">
    <source>
        <dbReference type="PROSITE" id="PS50853"/>
    </source>
</evidence>
<dbReference type="InterPro" id="IPR003599">
    <property type="entry name" value="Ig_sub"/>
</dbReference>
<dbReference type="SUPFAM" id="SSF49265">
    <property type="entry name" value="Fibronectin type III"/>
    <property type="match status" value="2"/>
</dbReference>
<dbReference type="Gene3D" id="2.60.40.10">
    <property type="entry name" value="Immunoglobulins"/>
    <property type="match status" value="6"/>
</dbReference>
<dbReference type="SMART" id="SM00409">
    <property type="entry name" value="IG"/>
    <property type="match status" value="2"/>
</dbReference>
<feature type="compositionally biased region" description="Basic and acidic residues" evidence="3">
    <location>
        <begin position="512"/>
        <end position="669"/>
    </location>
</feature>
<dbReference type="InterPro" id="IPR007110">
    <property type="entry name" value="Ig-like_dom"/>
</dbReference>
<organism evidence="6 7">
    <name type="scientific">Panagrolaimus davidi</name>
    <dbReference type="NCBI Taxonomy" id="227884"/>
    <lineage>
        <taxon>Eukaryota</taxon>
        <taxon>Metazoa</taxon>
        <taxon>Ecdysozoa</taxon>
        <taxon>Nematoda</taxon>
        <taxon>Chromadorea</taxon>
        <taxon>Rhabditida</taxon>
        <taxon>Tylenchina</taxon>
        <taxon>Panagrolaimomorpha</taxon>
        <taxon>Panagrolaimoidea</taxon>
        <taxon>Panagrolaimidae</taxon>
        <taxon>Panagrolaimus</taxon>
    </lineage>
</organism>
<dbReference type="PROSITE" id="PS50853">
    <property type="entry name" value="FN3"/>
    <property type="match status" value="2"/>
</dbReference>
<dbReference type="Proteomes" id="UP000887578">
    <property type="component" value="Unplaced"/>
</dbReference>
<feature type="domain" description="Ig-like" evidence="4">
    <location>
        <begin position="769"/>
        <end position="857"/>
    </location>
</feature>
<keyword evidence="2" id="KW-0393">Immunoglobulin domain</keyword>
<evidence type="ECO:0000256" key="3">
    <source>
        <dbReference type="SAM" id="MobiDB-lite"/>
    </source>
</evidence>
<feature type="compositionally biased region" description="Low complexity" evidence="3">
    <location>
        <begin position="363"/>
        <end position="391"/>
    </location>
</feature>
<dbReference type="PROSITE" id="PS50835">
    <property type="entry name" value="IG_LIKE"/>
    <property type="match status" value="2"/>
</dbReference>
<protein>
    <submittedName>
        <fullName evidence="7">Titin</fullName>
    </submittedName>
</protein>
<feature type="domain" description="Fibronectin type-III" evidence="5">
    <location>
        <begin position="142"/>
        <end position="240"/>
    </location>
</feature>
<keyword evidence="1" id="KW-0677">Repeat</keyword>
<dbReference type="PANTHER" id="PTHR14340:SF13">
    <property type="entry name" value="TITIN"/>
    <property type="match status" value="1"/>
</dbReference>
<dbReference type="WBParaSite" id="PDA_v2.g30106.t1">
    <property type="protein sequence ID" value="PDA_v2.g30106.t1"/>
    <property type="gene ID" value="PDA_v2.g30106"/>
</dbReference>
<evidence type="ECO:0000256" key="2">
    <source>
        <dbReference type="ARBA" id="ARBA00023319"/>
    </source>
</evidence>
<evidence type="ECO:0000313" key="7">
    <source>
        <dbReference type="WBParaSite" id="PDA_v2.g30106.t1"/>
    </source>
</evidence>
<dbReference type="PANTHER" id="PTHR14340">
    <property type="entry name" value="MICROFIBRIL-ASSOCIATED GLYCOPROTEIN 3"/>
    <property type="match status" value="1"/>
</dbReference>
<feature type="compositionally biased region" description="Basic and acidic residues" evidence="3">
    <location>
        <begin position="428"/>
        <end position="442"/>
    </location>
</feature>
<dbReference type="InterPro" id="IPR003961">
    <property type="entry name" value="FN3_dom"/>
</dbReference>
<dbReference type="CDD" id="cd00063">
    <property type="entry name" value="FN3"/>
    <property type="match status" value="2"/>
</dbReference>
<keyword evidence="6" id="KW-1185">Reference proteome</keyword>
<dbReference type="SUPFAM" id="SSF48726">
    <property type="entry name" value="Immunoglobulin"/>
    <property type="match status" value="3"/>
</dbReference>